<keyword evidence="2" id="KW-1185">Reference proteome</keyword>
<evidence type="ECO:0000313" key="2">
    <source>
        <dbReference type="Proteomes" id="UP000193067"/>
    </source>
</evidence>
<protein>
    <submittedName>
        <fullName evidence="1">Uncharacterized protein</fullName>
    </submittedName>
</protein>
<evidence type="ECO:0000313" key="1">
    <source>
        <dbReference type="EMBL" id="OSD06876.1"/>
    </source>
</evidence>
<accession>A0A1Y2J0H1</accession>
<gene>
    <name evidence="1" type="ORF">PYCCODRAFT_775303</name>
</gene>
<dbReference type="Proteomes" id="UP000193067">
    <property type="component" value="Unassembled WGS sequence"/>
</dbReference>
<dbReference type="EMBL" id="KZ084089">
    <property type="protein sequence ID" value="OSD06876.1"/>
    <property type="molecule type" value="Genomic_DNA"/>
</dbReference>
<reference evidence="1 2" key="1">
    <citation type="journal article" date="2015" name="Biotechnol. Biofuels">
        <title>Enhanced degradation of softwood versus hardwood by the white-rot fungus Pycnoporus coccineus.</title>
        <authorList>
            <person name="Couturier M."/>
            <person name="Navarro D."/>
            <person name="Chevret D."/>
            <person name="Henrissat B."/>
            <person name="Piumi F."/>
            <person name="Ruiz-Duenas F.J."/>
            <person name="Martinez A.T."/>
            <person name="Grigoriev I.V."/>
            <person name="Riley R."/>
            <person name="Lipzen A."/>
            <person name="Berrin J.G."/>
            <person name="Master E.R."/>
            <person name="Rosso M.N."/>
        </authorList>
    </citation>
    <scope>NUCLEOTIDE SEQUENCE [LARGE SCALE GENOMIC DNA]</scope>
    <source>
        <strain evidence="1 2">BRFM310</strain>
    </source>
</reference>
<proteinExistence type="predicted"/>
<sequence>MWTATCSLIRNVEVSDVRMGSLSLAHPGASAWRGVDRSVQTVYTLTTAESRLVHHLPHCPICLLYGSR</sequence>
<organism evidence="1 2">
    <name type="scientific">Trametes coccinea (strain BRFM310)</name>
    <name type="common">Pycnoporus coccineus</name>
    <dbReference type="NCBI Taxonomy" id="1353009"/>
    <lineage>
        <taxon>Eukaryota</taxon>
        <taxon>Fungi</taxon>
        <taxon>Dikarya</taxon>
        <taxon>Basidiomycota</taxon>
        <taxon>Agaricomycotina</taxon>
        <taxon>Agaricomycetes</taxon>
        <taxon>Polyporales</taxon>
        <taxon>Polyporaceae</taxon>
        <taxon>Trametes</taxon>
    </lineage>
</organism>
<name>A0A1Y2J0H1_TRAC3</name>
<dbReference type="AlphaFoldDB" id="A0A1Y2J0H1"/>